<keyword evidence="1" id="KW-0812">Transmembrane</keyword>
<evidence type="ECO:0008006" key="4">
    <source>
        <dbReference type="Google" id="ProtNLM"/>
    </source>
</evidence>
<keyword evidence="1" id="KW-0472">Membrane</keyword>
<feature type="chain" id="PRO_5034410438" description="Secreted protein" evidence="2">
    <location>
        <begin position="32"/>
        <end position="122"/>
    </location>
</feature>
<evidence type="ECO:0000313" key="3">
    <source>
        <dbReference type="EMBL" id="CAG6651145.1"/>
    </source>
</evidence>
<keyword evidence="1" id="KW-1133">Transmembrane helix</keyword>
<proteinExistence type="predicted"/>
<feature type="transmembrane region" description="Helical" evidence="1">
    <location>
        <begin position="91"/>
        <end position="112"/>
    </location>
</feature>
<accession>A0A8D8RHH1</accession>
<organism evidence="3">
    <name type="scientific">Cacopsylla melanoneura</name>
    <dbReference type="NCBI Taxonomy" id="428564"/>
    <lineage>
        <taxon>Eukaryota</taxon>
        <taxon>Metazoa</taxon>
        <taxon>Ecdysozoa</taxon>
        <taxon>Arthropoda</taxon>
        <taxon>Hexapoda</taxon>
        <taxon>Insecta</taxon>
        <taxon>Pterygota</taxon>
        <taxon>Neoptera</taxon>
        <taxon>Paraneoptera</taxon>
        <taxon>Hemiptera</taxon>
        <taxon>Sternorrhyncha</taxon>
        <taxon>Psylloidea</taxon>
        <taxon>Psyllidae</taxon>
        <taxon>Psyllinae</taxon>
        <taxon>Cacopsylla</taxon>
    </lineage>
</organism>
<protein>
    <recommendedName>
        <fullName evidence="4">Secreted protein</fullName>
    </recommendedName>
</protein>
<feature type="signal peptide" evidence="2">
    <location>
        <begin position="1"/>
        <end position="31"/>
    </location>
</feature>
<keyword evidence="2" id="KW-0732">Signal</keyword>
<evidence type="ECO:0000256" key="2">
    <source>
        <dbReference type="SAM" id="SignalP"/>
    </source>
</evidence>
<sequence length="122" mass="14584">MHFRYYFVSIVELLLRSLLLLPVLLPRFSTSAVPNLWVESPSQREVSIFFLFYNPLRYLRTHSNNHVVSFSELFPCHLGGRGSQMVRHRCFTLYLPRTHFVLFSVFFALVNFKEFYSFEMVH</sequence>
<name>A0A8D8RHH1_9HEMI</name>
<dbReference type="EMBL" id="HBUF01165938">
    <property type="protein sequence ID" value="CAG6651145.1"/>
    <property type="molecule type" value="Transcribed_RNA"/>
</dbReference>
<evidence type="ECO:0000256" key="1">
    <source>
        <dbReference type="SAM" id="Phobius"/>
    </source>
</evidence>
<reference evidence="3" key="1">
    <citation type="submission" date="2021-05" db="EMBL/GenBank/DDBJ databases">
        <authorList>
            <person name="Alioto T."/>
            <person name="Alioto T."/>
            <person name="Gomez Garrido J."/>
        </authorList>
    </citation>
    <scope>NUCLEOTIDE SEQUENCE</scope>
</reference>
<dbReference type="AlphaFoldDB" id="A0A8D8RHH1"/>